<reference evidence="1 2" key="1">
    <citation type="submission" date="2020-08" db="EMBL/GenBank/DDBJ databases">
        <title>Streptomycin Non-resistant strain, P. mexicana.</title>
        <authorList>
            <person name="Ganesh-Kumar S."/>
            <person name="Zhe T."/>
            <person name="Yu Z."/>
            <person name="Min Y."/>
        </authorList>
    </citation>
    <scope>NUCLEOTIDE SEQUENCE [LARGE SCALE GENOMIC DNA]</scope>
    <source>
        <strain evidence="1 2">GTZY2</strain>
    </source>
</reference>
<evidence type="ECO:0000313" key="2">
    <source>
        <dbReference type="Proteomes" id="UP000515838"/>
    </source>
</evidence>
<accession>A0A7G9TD91</accession>
<dbReference type="RefSeq" id="WP_187573535.1">
    <property type="nucleotide sequence ID" value="NZ_CP060731.1"/>
</dbReference>
<sequence>MPTYLTPTEANFLVDAIQAGLPAMYATIYPSDVQEAFAAEASAMLEVVEPEQQTAVSERLESLVLVTGGFE</sequence>
<name>A0A7G9TD91_PSEMX</name>
<proteinExistence type="predicted"/>
<dbReference type="EMBL" id="CP060731">
    <property type="protein sequence ID" value="QNN78066.1"/>
    <property type="molecule type" value="Genomic_DNA"/>
</dbReference>
<protein>
    <submittedName>
        <fullName evidence="1">Uncharacterized protein</fullName>
    </submittedName>
</protein>
<evidence type="ECO:0000313" key="1">
    <source>
        <dbReference type="EMBL" id="QNN78066.1"/>
    </source>
</evidence>
<dbReference type="Proteomes" id="UP000515838">
    <property type="component" value="Chromosome"/>
</dbReference>
<gene>
    <name evidence="1" type="ORF">IAE60_01050</name>
</gene>
<dbReference type="AlphaFoldDB" id="A0A7G9TD91"/>
<organism evidence="1 2">
    <name type="scientific">Pseudoxanthomonas mexicana</name>
    <dbReference type="NCBI Taxonomy" id="128785"/>
    <lineage>
        <taxon>Bacteria</taxon>
        <taxon>Pseudomonadati</taxon>
        <taxon>Pseudomonadota</taxon>
        <taxon>Gammaproteobacteria</taxon>
        <taxon>Lysobacterales</taxon>
        <taxon>Lysobacteraceae</taxon>
        <taxon>Pseudoxanthomonas</taxon>
    </lineage>
</organism>
<dbReference type="GeneID" id="81469530"/>